<reference evidence="1 2" key="1">
    <citation type="submission" date="2018-12" db="EMBL/GenBank/DDBJ databases">
        <authorList>
            <consortium name="Pathogen Informatics"/>
        </authorList>
    </citation>
    <scope>NUCLEOTIDE SEQUENCE [LARGE SCALE GENOMIC DNA]</scope>
    <source>
        <strain evidence="1 2">NCTC11923</strain>
    </source>
</reference>
<dbReference type="KEGG" id="asla:NCTC11923_01288"/>
<dbReference type="AlphaFoldDB" id="A0A448KCI9"/>
<sequence length="164" mass="16925">MRKTLTITYPADPTRTSAMLADPEYHKTRVSRVGLEDATIEVAPRGQGFVASLSGSVDPSSLPAVAAKIVRSGVSFTVTESWGEPAADGSRTGAYDIDVKGAPVRASATTSMAPQGETTVVTVDLDVSVTVPLVGKTIEEKAAGRIGAAVADEEARAAAWLASH</sequence>
<evidence type="ECO:0000313" key="1">
    <source>
        <dbReference type="EMBL" id="VEG74654.1"/>
    </source>
</evidence>
<dbReference type="EMBL" id="LR134363">
    <property type="protein sequence ID" value="VEG74654.1"/>
    <property type="molecule type" value="Genomic_DNA"/>
</dbReference>
<gene>
    <name evidence="1" type="ORF">NCTC11923_01288</name>
</gene>
<keyword evidence="2" id="KW-1185">Reference proteome</keyword>
<dbReference type="Proteomes" id="UP000276899">
    <property type="component" value="Chromosome"/>
</dbReference>
<evidence type="ECO:0000313" key="2">
    <source>
        <dbReference type="Proteomes" id="UP000276899"/>
    </source>
</evidence>
<dbReference type="InterPro" id="IPR019639">
    <property type="entry name" value="DUF2505"/>
</dbReference>
<organism evidence="1 2">
    <name type="scientific">Actinomyces slackii</name>
    <dbReference type="NCBI Taxonomy" id="52774"/>
    <lineage>
        <taxon>Bacteria</taxon>
        <taxon>Bacillati</taxon>
        <taxon>Actinomycetota</taxon>
        <taxon>Actinomycetes</taxon>
        <taxon>Actinomycetales</taxon>
        <taxon>Actinomycetaceae</taxon>
        <taxon>Actinomyces</taxon>
    </lineage>
</organism>
<proteinExistence type="predicted"/>
<name>A0A448KCI9_9ACTO</name>
<accession>A0A448KCI9</accession>
<dbReference type="STRING" id="1278298.GCA_000428685_01816"/>
<protein>
    <submittedName>
        <fullName evidence="1">Protein of uncharacterized function (DUF2505)</fullName>
    </submittedName>
</protein>
<dbReference type="RefSeq" id="WP_026426932.1">
    <property type="nucleotide sequence ID" value="NZ_CBCRWE010000011.1"/>
</dbReference>
<dbReference type="Pfam" id="PF10698">
    <property type="entry name" value="DUF2505"/>
    <property type="match status" value="1"/>
</dbReference>